<sequence>MRNYRLLPLLTLISALLAIVALDGLGLPREMGFIAKPLTTVLIILFAWPRGEDTPVMARRIRFGLLFSLGGDVFLLWPEQGFLPGLLSFLLAHLCYIAAFCVPTRLARPLWPLLMFAAIAVMVLLKLWPGIAGDLRAPVVIYVACLATMAAQAWAWWRSAMGTAAEARARLAAWGGTLFMFSDALIAINKFAVPLPYAALLVLSSYWLAQSFFTLSLEAPRR</sequence>
<keyword evidence="3 6" id="KW-0812">Transmembrane</keyword>
<evidence type="ECO:0000256" key="6">
    <source>
        <dbReference type="SAM" id="Phobius"/>
    </source>
</evidence>
<feature type="transmembrane region" description="Helical" evidence="6">
    <location>
        <begin position="60"/>
        <end position="77"/>
    </location>
</feature>
<dbReference type="InterPro" id="IPR012506">
    <property type="entry name" value="TMEM86B-like"/>
</dbReference>
<organism evidence="7 8">
    <name type="scientific">Roseateles aquae</name>
    <dbReference type="NCBI Taxonomy" id="3077235"/>
    <lineage>
        <taxon>Bacteria</taxon>
        <taxon>Pseudomonadati</taxon>
        <taxon>Pseudomonadota</taxon>
        <taxon>Betaproteobacteria</taxon>
        <taxon>Burkholderiales</taxon>
        <taxon>Sphaerotilaceae</taxon>
        <taxon>Roseateles</taxon>
    </lineage>
</organism>
<evidence type="ECO:0000256" key="5">
    <source>
        <dbReference type="ARBA" id="ARBA00023136"/>
    </source>
</evidence>
<evidence type="ECO:0000313" key="7">
    <source>
        <dbReference type="EMBL" id="MDT9000022.1"/>
    </source>
</evidence>
<dbReference type="Proteomes" id="UP001246372">
    <property type="component" value="Unassembled WGS sequence"/>
</dbReference>
<comment type="similarity">
    <text evidence="2">Belongs to the TMEM86 family.</text>
</comment>
<protein>
    <submittedName>
        <fullName evidence="7">Lysoplasmalogenase</fullName>
    </submittedName>
</protein>
<feature type="transmembrane region" description="Helical" evidence="6">
    <location>
        <begin position="110"/>
        <end position="131"/>
    </location>
</feature>
<dbReference type="PANTHER" id="PTHR31885:SF6">
    <property type="entry name" value="GH04784P"/>
    <property type="match status" value="1"/>
</dbReference>
<evidence type="ECO:0000256" key="1">
    <source>
        <dbReference type="ARBA" id="ARBA00004141"/>
    </source>
</evidence>
<feature type="transmembrane region" description="Helical" evidence="6">
    <location>
        <begin position="195"/>
        <end position="217"/>
    </location>
</feature>
<feature type="transmembrane region" description="Helical" evidence="6">
    <location>
        <begin position="137"/>
        <end position="157"/>
    </location>
</feature>
<comment type="subcellular location">
    <subcellularLocation>
        <location evidence="1">Membrane</location>
        <topology evidence="1">Multi-pass membrane protein</topology>
    </subcellularLocation>
</comment>
<keyword evidence="5 6" id="KW-0472">Membrane</keyword>
<evidence type="ECO:0000256" key="4">
    <source>
        <dbReference type="ARBA" id="ARBA00022989"/>
    </source>
</evidence>
<feature type="transmembrane region" description="Helical" evidence="6">
    <location>
        <begin position="169"/>
        <end position="189"/>
    </location>
</feature>
<accession>A0ABU3PD48</accession>
<evidence type="ECO:0000256" key="2">
    <source>
        <dbReference type="ARBA" id="ARBA00007375"/>
    </source>
</evidence>
<gene>
    <name evidence="7" type="ORF">RQP53_12170</name>
</gene>
<dbReference type="EMBL" id="JAVXZY010000004">
    <property type="protein sequence ID" value="MDT9000022.1"/>
    <property type="molecule type" value="Genomic_DNA"/>
</dbReference>
<evidence type="ECO:0000313" key="8">
    <source>
        <dbReference type="Proteomes" id="UP001246372"/>
    </source>
</evidence>
<evidence type="ECO:0000256" key="3">
    <source>
        <dbReference type="ARBA" id="ARBA00022692"/>
    </source>
</evidence>
<dbReference type="Pfam" id="PF07947">
    <property type="entry name" value="YhhN"/>
    <property type="match status" value="1"/>
</dbReference>
<feature type="transmembrane region" description="Helical" evidence="6">
    <location>
        <begin position="31"/>
        <end position="48"/>
    </location>
</feature>
<dbReference type="PANTHER" id="PTHR31885">
    <property type="entry name" value="GH04784P"/>
    <property type="match status" value="1"/>
</dbReference>
<proteinExistence type="inferred from homology"/>
<feature type="transmembrane region" description="Helical" evidence="6">
    <location>
        <begin position="83"/>
        <end position="103"/>
    </location>
</feature>
<name>A0ABU3PD48_9BURK</name>
<keyword evidence="4 6" id="KW-1133">Transmembrane helix</keyword>
<reference evidence="7" key="1">
    <citation type="submission" date="2023-09" db="EMBL/GenBank/DDBJ databases">
        <title>Paucibacter sp. APW11 Genome sequencing and assembly.</title>
        <authorList>
            <person name="Kim I."/>
        </authorList>
    </citation>
    <scope>NUCLEOTIDE SEQUENCE</scope>
    <source>
        <strain evidence="7">APW11</strain>
    </source>
</reference>
<comment type="caution">
    <text evidence="7">The sequence shown here is derived from an EMBL/GenBank/DDBJ whole genome shotgun (WGS) entry which is preliminary data.</text>
</comment>
<dbReference type="RefSeq" id="WP_315650568.1">
    <property type="nucleotide sequence ID" value="NZ_JAVXZY010000004.1"/>
</dbReference>
<keyword evidence="8" id="KW-1185">Reference proteome</keyword>